<sequence>MDQKMVIVGVGTLLIGMIIGWALGISSTQNLVLNITNNSSDQPVDEPSVTQPTQPTGGYPGNETGTPSPDNQIPSPSQDETPPSNTSQ</sequence>
<dbReference type="EMBL" id="QLOE01000008">
    <property type="protein sequence ID" value="RAO78725.1"/>
    <property type="molecule type" value="Genomic_DNA"/>
</dbReference>
<feature type="region of interest" description="Disordered" evidence="1">
    <location>
        <begin position="37"/>
        <end position="88"/>
    </location>
</feature>
<dbReference type="RefSeq" id="WP_112094242.1">
    <property type="nucleotide sequence ID" value="NZ_QLOE01000008.1"/>
</dbReference>
<dbReference type="Proteomes" id="UP000249782">
    <property type="component" value="Unassembled WGS sequence"/>
</dbReference>
<dbReference type="AlphaFoldDB" id="A0A328PFX7"/>
<accession>A0A328PFX7</accession>
<evidence type="ECO:0000313" key="3">
    <source>
        <dbReference type="Proteomes" id="UP000249782"/>
    </source>
</evidence>
<organism evidence="2 3">
    <name type="scientific">Methanothermobacter tenebrarum</name>
    <dbReference type="NCBI Taxonomy" id="680118"/>
    <lineage>
        <taxon>Archaea</taxon>
        <taxon>Methanobacteriati</taxon>
        <taxon>Methanobacteriota</taxon>
        <taxon>Methanomada group</taxon>
        <taxon>Methanobacteria</taxon>
        <taxon>Methanobacteriales</taxon>
        <taxon>Methanobacteriaceae</taxon>
        <taxon>Methanothermobacter</taxon>
    </lineage>
</organism>
<proteinExistence type="predicted"/>
<evidence type="ECO:0000313" key="2">
    <source>
        <dbReference type="EMBL" id="RAO78725.1"/>
    </source>
</evidence>
<name>A0A328PFX7_9EURY</name>
<protein>
    <submittedName>
        <fullName evidence="2">Uncharacterized protein</fullName>
    </submittedName>
</protein>
<gene>
    <name evidence="2" type="ORF">DPC56_06350</name>
</gene>
<evidence type="ECO:0000256" key="1">
    <source>
        <dbReference type="SAM" id="MobiDB-lite"/>
    </source>
</evidence>
<comment type="caution">
    <text evidence="2">The sequence shown here is derived from an EMBL/GenBank/DDBJ whole genome shotgun (WGS) entry which is preliminary data.</text>
</comment>
<keyword evidence="3" id="KW-1185">Reference proteome</keyword>
<reference evidence="2 3" key="1">
    <citation type="submission" date="2018-06" db="EMBL/GenBank/DDBJ databases">
        <title>Draft genome sequence of hyperthermophilic methanogen Methanothermobacter tenebrarum sp. MCM-B 1447.</title>
        <authorList>
            <person name="Pore S.D."/>
            <person name="Dagar S."/>
            <person name="Dhakephalkar P.K."/>
        </authorList>
    </citation>
    <scope>NUCLEOTIDE SEQUENCE [LARGE SCALE GENOMIC DNA]</scope>
    <source>
        <strain evidence="2 3">MCM B 1447</strain>
    </source>
</reference>
<feature type="compositionally biased region" description="Polar residues" evidence="1">
    <location>
        <begin position="63"/>
        <end position="88"/>
    </location>
</feature>
<feature type="compositionally biased region" description="Polar residues" evidence="1">
    <location>
        <begin position="37"/>
        <end position="56"/>
    </location>
</feature>